<feature type="compositionally biased region" description="Basic and acidic residues" evidence="1">
    <location>
        <begin position="118"/>
        <end position="132"/>
    </location>
</feature>
<evidence type="ECO:0000256" key="1">
    <source>
        <dbReference type="SAM" id="MobiDB-lite"/>
    </source>
</evidence>
<feature type="chain" id="PRO_5047501040" description="MucB/RseB N-terminal domain-containing protein" evidence="2">
    <location>
        <begin position="26"/>
        <end position="300"/>
    </location>
</feature>
<dbReference type="Proteomes" id="UP001596091">
    <property type="component" value="Unassembled WGS sequence"/>
</dbReference>
<reference evidence="4" key="1">
    <citation type="journal article" date="2019" name="Int. J. Syst. Evol. Microbiol.">
        <title>The Global Catalogue of Microorganisms (GCM) 10K type strain sequencing project: providing services to taxonomists for standard genome sequencing and annotation.</title>
        <authorList>
            <consortium name="The Broad Institute Genomics Platform"/>
            <consortium name="The Broad Institute Genome Sequencing Center for Infectious Disease"/>
            <person name="Wu L."/>
            <person name="Ma J."/>
        </authorList>
    </citation>
    <scope>NUCLEOTIDE SEQUENCE [LARGE SCALE GENOMIC DNA]</scope>
    <source>
        <strain evidence="4">JCM 4087</strain>
    </source>
</reference>
<feature type="signal peptide" evidence="2">
    <location>
        <begin position="1"/>
        <end position="25"/>
    </location>
</feature>
<dbReference type="RefSeq" id="WP_263332569.1">
    <property type="nucleotide sequence ID" value="NZ_JAGSYH010000001.1"/>
</dbReference>
<name>A0ABW1EN87_9BACT</name>
<gene>
    <name evidence="3" type="ORF">ACFPT7_20875</name>
</gene>
<evidence type="ECO:0008006" key="5">
    <source>
        <dbReference type="Google" id="ProtNLM"/>
    </source>
</evidence>
<accession>A0ABW1EN87</accession>
<protein>
    <recommendedName>
        <fullName evidence="5">MucB/RseB N-terminal domain-containing protein</fullName>
    </recommendedName>
</protein>
<dbReference type="EMBL" id="JBHSPH010000010">
    <property type="protein sequence ID" value="MFC5864775.1"/>
    <property type="molecule type" value="Genomic_DNA"/>
</dbReference>
<feature type="region of interest" description="Disordered" evidence="1">
    <location>
        <begin position="97"/>
        <end position="132"/>
    </location>
</feature>
<evidence type="ECO:0000256" key="2">
    <source>
        <dbReference type="SAM" id="SignalP"/>
    </source>
</evidence>
<keyword evidence="2" id="KW-0732">Signal</keyword>
<evidence type="ECO:0000313" key="3">
    <source>
        <dbReference type="EMBL" id="MFC5864775.1"/>
    </source>
</evidence>
<organism evidence="3 4">
    <name type="scientific">Acidicapsa dinghuensis</name>
    <dbReference type="NCBI Taxonomy" id="2218256"/>
    <lineage>
        <taxon>Bacteria</taxon>
        <taxon>Pseudomonadati</taxon>
        <taxon>Acidobacteriota</taxon>
        <taxon>Terriglobia</taxon>
        <taxon>Terriglobales</taxon>
        <taxon>Acidobacteriaceae</taxon>
        <taxon>Acidicapsa</taxon>
    </lineage>
</organism>
<evidence type="ECO:0000313" key="4">
    <source>
        <dbReference type="Proteomes" id="UP001596091"/>
    </source>
</evidence>
<sequence length="300" mass="33373">MSLSLLKMLWLAAFALLAGALAAHAADQITTHALTGDEAQALVKRVLRTEAAAAADTTHPMRYRLRKQSPRLTTTKLIVETKDGDVARLIAINDAPLSQQEEQNEENRLEALQNNPDQQRHRQQREQGDAERARKVMQALPDAFLYSYAGTVNTPQGPSYRLSFQPNPNFDPQDIEAQVLKGMAGELWIDVAQERVTRLECKRLRDVDYGFGLLGKLDQGGTLLLEQADVGDHEWRTTRMVLVMNARVLFKTVKLDTTLGMTEYIPVTPGMSYQQAIKLLEVHPVAAAEAISHTTTAIGY</sequence>
<proteinExistence type="predicted"/>
<comment type="caution">
    <text evidence="3">The sequence shown here is derived from an EMBL/GenBank/DDBJ whole genome shotgun (WGS) entry which is preliminary data.</text>
</comment>
<keyword evidence="4" id="KW-1185">Reference proteome</keyword>